<keyword evidence="1" id="KW-0812">Transmembrane</keyword>
<evidence type="ECO:0000313" key="2">
    <source>
        <dbReference type="EMBL" id="PWA13165.1"/>
    </source>
</evidence>
<keyword evidence="3" id="KW-1185">Reference proteome</keyword>
<accession>A0A2U1K7D2</accession>
<dbReference type="Pfam" id="PF06570">
    <property type="entry name" value="DUF1129"/>
    <property type="match status" value="1"/>
</dbReference>
<sequence>MDAKKLIEENNRKRELLTAENEAYYSDMLIYIRLQLTLSEQQSEEILMEMLDHLLDGQEEGKTARDIFGNDPKAFADEIIEQLPKEKKRDAITFVAGIVGNIVSWVLIIRGILLLVLSIFTEVKTEINLFATAVSSFSIACFVIFTLWFIFRLVNNSLFNEKRNTKKDMLKAGLVGAAGMAVVLLVTTFTPKIGPSFNFSWWASLITGVVLWLIIYVKKK</sequence>
<feature type="transmembrane region" description="Helical" evidence="1">
    <location>
        <begin position="91"/>
        <end position="121"/>
    </location>
</feature>
<dbReference type="OrthoDB" id="1655249at2"/>
<keyword evidence="1" id="KW-1133">Transmembrane helix</keyword>
<dbReference type="Gene3D" id="1.10.1900.10">
    <property type="entry name" value="c-terminal domain of poly(a) binding protein"/>
    <property type="match status" value="1"/>
</dbReference>
<name>A0A2U1K7D2_9BACI</name>
<dbReference type="AlphaFoldDB" id="A0A2U1K7D2"/>
<evidence type="ECO:0000256" key="1">
    <source>
        <dbReference type="SAM" id="Phobius"/>
    </source>
</evidence>
<dbReference type="SUPFAM" id="SSF158560">
    <property type="entry name" value="BH3980-like"/>
    <property type="match status" value="1"/>
</dbReference>
<comment type="caution">
    <text evidence="2">The sequence shown here is derived from an EMBL/GenBank/DDBJ whole genome shotgun (WGS) entry which is preliminary data.</text>
</comment>
<dbReference type="Proteomes" id="UP000245998">
    <property type="component" value="Unassembled WGS sequence"/>
</dbReference>
<dbReference type="InterPro" id="IPR009214">
    <property type="entry name" value="DUF1129"/>
</dbReference>
<evidence type="ECO:0000313" key="3">
    <source>
        <dbReference type="Proteomes" id="UP000245998"/>
    </source>
</evidence>
<dbReference type="PANTHER" id="PTHR41307">
    <property type="entry name" value="MEMBRANE PROTEIN-RELATED"/>
    <property type="match status" value="1"/>
</dbReference>
<reference evidence="2 3" key="1">
    <citation type="submission" date="2018-04" db="EMBL/GenBank/DDBJ databases">
        <title>Camelliibacillus theae gen. nov., sp. nov., isolated from Pu'er tea.</title>
        <authorList>
            <person name="Niu L."/>
        </authorList>
    </citation>
    <scope>NUCLEOTIDE SEQUENCE [LARGE SCALE GENOMIC DNA]</scope>
    <source>
        <strain evidence="2 3">T8</strain>
    </source>
</reference>
<feature type="transmembrane region" description="Helical" evidence="1">
    <location>
        <begin position="172"/>
        <end position="193"/>
    </location>
</feature>
<keyword evidence="1" id="KW-0472">Membrane</keyword>
<proteinExistence type="predicted"/>
<organism evidence="2 3">
    <name type="scientific">Pueribacillus theae</name>
    <dbReference type="NCBI Taxonomy" id="2171751"/>
    <lineage>
        <taxon>Bacteria</taxon>
        <taxon>Bacillati</taxon>
        <taxon>Bacillota</taxon>
        <taxon>Bacilli</taxon>
        <taxon>Bacillales</taxon>
        <taxon>Bacillaceae</taxon>
        <taxon>Pueribacillus</taxon>
    </lineage>
</organism>
<dbReference type="PANTHER" id="PTHR41307:SF1">
    <property type="entry name" value="MEMBRANE PROTEIN"/>
    <property type="match status" value="1"/>
</dbReference>
<feature type="transmembrane region" description="Helical" evidence="1">
    <location>
        <begin position="199"/>
        <end position="217"/>
    </location>
</feature>
<dbReference type="EMBL" id="QCZG01000002">
    <property type="protein sequence ID" value="PWA13165.1"/>
    <property type="molecule type" value="Genomic_DNA"/>
</dbReference>
<protein>
    <submittedName>
        <fullName evidence="2">DUF1129 domain-containing protein</fullName>
    </submittedName>
</protein>
<feature type="transmembrane region" description="Helical" evidence="1">
    <location>
        <begin position="127"/>
        <end position="151"/>
    </location>
</feature>
<gene>
    <name evidence="2" type="ORF">DCC39_01555</name>
</gene>
<dbReference type="RefSeq" id="WP_116553126.1">
    <property type="nucleotide sequence ID" value="NZ_QCZG01000002.1"/>
</dbReference>